<feature type="region of interest" description="Disordered" evidence="1">
    <location>
        <begin position="217"/>
        <end position="247"/>
    </location>
</feature>
<gene>
    <name evidence="2" type="ORF">ST47_g10548</name>
</gene>
<evidence type="ECO:0000313" key="3">
    <source>
        <dbReference type="Proteomes" id="UP000076837"/>
    </source>
</evidence>
<proteinExistence type="predicted"/>
<comment type="caution">
    <text evidence="2">The sequence shown here is derived from an EMBL/GenBank/DDBJ whole genome shotgun (WGS) entry which is preliminary data.</text>
</comment>
<reference evidence="2 3" key="1">
    <citation type="journal article" date="2016" name="Sci. Rep.">
        <title>Draft genome sequencing and secretome analysis of fungal phytopathogen Ascochyta rabiei provides insight into the necrotrophic effector repertoire.</title>
        <authorList>
            <person name="Verma S."/>
            <person name="Gazara R.K."/>
            <person name="Nizam S."/>
            <person name="Parween S."/>
            <person name="Chattopadhyay D."/>
            <person name="Verma P.K."/>
        </authorList>
    </citation>
    <scope>NUCLEOTIDE SEQUENCE [LARGE SCALE GENOMIC DNA]</scope>
    <source>
        <strain evidence="2 3">ArDII</strain>
    </source>
</reference>
<dbReference type="AlphaFoldDB" id="A0A162V9F9"/>
<accession>A0A162V9F9</accession>
<evidence type="ECO:0000256" key="1">
    <source>
        <dbReference type="SAM" id="MobiDB-lite"/>
    </source>
</evidence>
<dbReference type="EMBL" id="JYNV01000335">
    <property type="protein sequence ID" value="KZM18307.1"/>
    <property type="molecule type" value="Genomic_DNA"/>
</dbReference>
<feature type="region of interest" description="Disordered" evidence="1">
    <location>
        <begin position="75"/>
        <end position="157"/>
    </location>
</feature>
<sequence length="247" mass="26511">MTSRIENTDTALSLLSLDLKTSQLSALDIKRNLSTHRHPQSPTSAHAILVSIYNNTPPPSTPYPTKHTVHKTNKSYILPPLPSSSQPTPPIPKRTPEVSALRPALTKQPTKASNYPMGTHGSASSVAVTSVRLNSSPSPTESDRVRVRGQKTKVRAEEMAQPWGVSAIEKTTESHDPHTSPAHRLGQALKNAVTPESSAATKARDARLEEEHSVSQEERAAAFEPGHRVAGTNLTVGEGMHGGAGRK</sequence>
<feature type="compositionally biased region" description="Polar residues" evidence="1">
    <location>
        <begin position="121"/>
        <end position="140"/>
    </location>
</feature>
<organism evidence="2 3">
    <name type="scientific">Didymella rabiei</name>
    <name type="common">Chickpea ascochyta blight fungus</name>
    <name type="synonym">Mycosphaerella rabiei</name>
    <dbReference type="NCBI Taxonomy" id="5454"/>
    <lineage>
        <taxon>Eukaryota</taxon>
        <taxon>Fungi</taxon>
        <taxon>Dikarya</taxon>
        <taxon>Ascomycota</taxon>
        <taxon>Pezizomycotina</taxon>
        <taxon>Dothideomycetes</taxon>
        <taxon>Pleosporomycetidae</taxon>
        <taxon>Pleosporales</taxon>
        <taxon>Pleosporineae</taxon>
        <taxon>Didymellaceae</taxon>
        <taxon>Ascochyta</taxon>
    </lineage>
</organism>
<name>A0A162V9F9_DIDRA</name>
<dbReference type="Proteomes" id="UP000076837">
    <property type="component" value="Unassembled WGS sequence"/>
</dbReference>
<keyword evidence="3" id="KW-1185">Reference proteome</keyword>
<feature type="compositionally biased region" description="Pro residues" evidence="1">
    <location>
        <begin position="79"/>
        <end position="93"/>
    </location>
</feature>
<evidence type="ECO:0000313" key="2">
    <source>
        <dbReference type="EMBL" id="KZM18307.1"/>
    </source>
</evidence>
<protein>
    <submittedName>
        <fullName evidence="2">Uncharacterized protein</fullName>
    </submittedName>
</protein>
<feature type="compositionally biased region" description="Basic and acidic residues" evidence="1">
    <location>
        <begin position="217"/>
        <end position="227"/>
    </location>
</feature>